<feature type="chain" id="PRO_5004548904" evidence="2">
    <location>
        <begin position="18"/>
        <end position="287"/>
    </location>
</feature>
<sequence length="287" mass="31423">MHFVIPLLVFVTANLWGLFNTIPFTNIDAARSFWDRALGSVQLASTVYTLDQLPRIVDEGTWFDLLKKEYFVGWSTTILPEMEPATIPHPGPIPTLAPLTSPHGLSSSPSSPTSSTPTITGPPRADTHAQACGDPLVEYLVYAILALVVWLVVKQIDQTRDLAMVADQISHLQARQGSLWDGIVDNHSNLVYLVNAAHAMQQAAQKPLPVVEVLDVHSQQSAPSDEKSSAAVDLALHEVLASLDTLRQTIDRGTDVWEGFWERLEVNQSGSSETHPTDFSVGDPMEI</sequence>
<protein>
    <submittedName>
        <fullName evidence="3">Uncharacterized protein</fullName>
    </submittedName>
</protein>
<feature type="region of interest" description="Disordered" evidence="1">
    <location>
        <begin position="267"/>
        <end position="287"/>
    </location>
</feature>
<reference evidence="3 4" key="1">
    <citation type="journal article" date="2013" name="PLoS ONE">
        <title>Genomic and secretomic analyses reveal unique features of the lignocellulolytic enzyme system of Penicillium decumbens.</title>
        <authorList>
            <person name="Liu G."/>
            <person name="Zhang L."/>
            <person name="Wei X."/>
            <person name="Zou G."/>
            <person name="Qin Y."/>
            <person name="Ma L."/>
            <person name="Li J."/>
            <person name="Zheng H."/>
            <person name="Wang S."/>
            <person name="Wang C."/>
            <person name="Xun L."/>
            <person name="Zhao G.-P."/>
            <person name="Zhou Z."/>
            <person name="Qu Y."/>
        </authorList>
    </citation>
    <scope>NUCLEOTIDE SEQUENCE [LARGE SCALE GENOMIC DNA]</scope>
    <source>
        <strain evidence="4">114-2 / CGMCC 5302</strain>
    </source>
</reference>
<keyword evidence="2" id="KW-0732">Signal</keyword>
<feature type="signal peptide" evidence="2">
    <location>
        <begin position="1"/>
        <end position="17"/>
    </location>
</feature>
<feature type="region of interest" description="Disordered" evidence="1">
    <location>
        <begin position="98"/>
        <end position="128"/>
    </location>
</feature>
<proteinExistence type="predicted"/>
<evidence type="ECO:0000313" key="4">
    <source>
        <dbReference type="Proteomes" id="UP000019376"/>
    </source>
</evidence>
<gene>
    <name evidence="3" type="ORF">PDE_05383</name>
</gene>
<dbReference type="Proteomes" id="UP000019376">
    <property type="component" value="Unassembled WGS sequence"/>
</dbReference>
<dbReference type="STRING" id="933388.S8B6X2"/>
<dbReference type="EMBL" id="KB644412">
    <property type="protein sequence ID" value="EPS30432.1"/>
    <property type="molecule type" value="Genomic_DNA"/>
</dbReference>
<name>S8B6X2_PENO1</name>
<dbReference type="OrthoDB" id="4356017at2759"/>
<organism evidence="3 4">
    <name type="scientific">Penicillium oxalicum (strain 114-2 / CGMCC 5302)</name>
    <name type="common">Penicillium decumbens</name>
    <dbReference type="NCBI Taxonomy" id="933388"/>
    <lineage>
        <taxon>Eukaryota</taxon>
        <taxon>Fungi</taxon>
        <taxon>Dikarya</taxon>
        <taxon>Ascomycota</taxon>
        <taxon>Pezizomycotina</taxon>
        <taxon>Eurotiomycetes</taxon>
        <taxon>Eurotiomycetidae</taxon>
        <taxon>Eurotiales</taxon>
        <taxon>Aspergillaceae</taxon>
        <taxon>Penicillium</taxon>
    </lineage>
</organism>
<evidence type="ECO:0000313" key="3">
    <source>
        <dbReference type="EMBL" id="EPS30432.1"/>
    </source>
</evidence>
<keyword evidence="4" id="KW-1185">Reference proteome</keyword>
<feature type="compositionally biased region" description="Low complexity" evidence="1">
    <location>
        <begin position="98"/>
        <end position="123"/>
    </location>
</feature>
<evidence type="ECO:0000256" key="2">
    <source>
        <dbReference type="SAM" id="SignalP"/>
    </source>
</evidence>
<accession>S8B6X2</accession>
<dbReference type="AlphaFoldDB" id="S8B6X2"/>
<dbReference type="HOGENOM" id="CLU_970119_0_0_1"/>
<evidence type="ECO:0000256" key="1">
    <source>
        <dbReference type="SAM" id="MobiDB-lite"/>
    </source>
</evidence>